<dbReference type="OrthoDB" id="8781117at2"/>
<evidence type="ECO:0000313" key="7">
    <source>
        <dbReference type="EMBL" id="TQM83300.1"/>
    </source>
</evidence>
<evidence type="ECO:0000256" key="3">
    <source>
        <dbReference type="ARBA" id="ARBA00022801"/>
    </source>
</evidence>
<keyword evidence="8" id="KW-1185">Reference proteome</keyword>
<dbReference type="Proteomes" id="UP000316628">
    <property type="component" value="Unassembled WGS sequence"/>
</dbReference>
<keyword evidence="4" id="KW-0720">Serine protease</keyword>
<dbReference type="RefSeq" id="WP_141981069.1">
    <property type="nucleotide sequence ID" value="NZ_VFPP01000001.1"/>
</dbReference>
<evidence type="ECO:0000256" key="1">
    <source>
        <dbReference type="ARBA" id="ARBA00007664"/>
    </source>
</evidence>
<protein>
    <submittedName>
        <fullName evidence="7">Streptogrisin C</fullName>
    </submittedName>
</protein>
<dbReference type="InterPro" id="IPR009003">
    <property type="entry name" value="Peptidase_S1_PA"/>
</dbReference>
<dbReference type="CDD" id="cd21112">
    <property type="entry name" value="alphaLP-like"/>
    <property type="match status" value="1"/>
</dbReference>
<keyword evidence="6" id="KW-0732">Signal</keyword>
<name>A0A543JKC1_9PSEU</name>
<dbReference type="AlphaFoldDB" id="A0A543JKC1"/>
<evidence type="ECO:0000313" key="8">
    <source>
        <dbReference type="Proteomes" id="UP000316628"/>
    </source>
</evidence>
<reference evidence="7 8" key="1">
    <citation type="submission" date="2019-06" db="EMBL/GenBank/DDBJ databases">
        <title>Sequencing the genomes of 1000 actinobacteria strains.</title>
        <authorList>
            <person name="Klenk H.-P."/>
        </authorList>
    </citation>
    <scope>NUCLEOTIDE SEQUENCE [LARGE SCALE GENOMIC DNA]</scope>
    <source>
        <strain evidence="7 8">DSM 45456</strain>
    </source>
</reference>
<sequence length="213" mass="21398">MRTLLIVLTLLVAAAARAAATPEEVGAALPTPLEAGTSLYPSSGGRCANGFNARGHLIVPTSCGALGTVVRGPDLVEIGPIVAVRSTYSIVRITNTAAWVQRPTIAGRSGTITGSAETPVGGQVCAAGRTTGLRCGTVQAKNVTVNYPGGIVHGLTRTSVCTEPGDQWAPVFTGSQAQGHSLGGSGNCSTGGASYFEPLNRILAGEGLTLVTG</sequence>
<dbReference type="InterPro" id="IPR001316">
    <property type="entry name" value="Pept_S1A_streptogrisin"/>
</dbReference>
<dbReference type="SUPFAM" id="SSF50494">
    <property type="entry name" value="Trypsin-like serine proteases"/>
    <property type="match status" value="1"/>
</dbReference>
<comment type="caution">
    <text evidence="7">The sequence shown here is derived from an EMBL/GenBank/DDBJ whole genome shotgun (WGS) entry which is preliminary data.</text>
</comment>
<keyword evidence="5" id="KW-1015">Disulfide bond</keyword>
<dbReference type="InterPro" id="IPR043504">
    <property type="entry name" value="Peptidase_S1_PA_chymotrypsin"/>
</dbReference>
<dbReference type="PRINTS" id="PR00861">
    <property type="entry name" value="ALYTICPTASE"/>
</dbReference>
<gene>
    <name evidence="7" type="ORF">FHX81_5718</name>
</gene>
<evidence type="ECO:0000256" key="4">
    <source>
        <dbReference type="ARBA" id="ARBA00022825"/>
    </source>
</evidence>
<dbReference type="GO" id="GO:0004252">
    <property type="term" value="F:serine-type endopeptidase activity"/>
    <property type="evidence" value="ECO:0007669"/>
    <property type="project" value="InterPro"/>
</dbReference>
<keyword evidence="3" id="KW-0378">Hydrolase</keyword>
<dbReference type="EMBL" id="VFPP01000001">
    <property type="protein sequence ID" value="TQM83300.1"/>
    <property type="molecule type" value="Genomic_DNA"/>
</dbReference>
<comment type="similarity">
    <text evidence="1">Belongs to the peptidase S1 family.</text>
</comment>
<proteinExistence type="inferred from homology"/>
<organism evidence="7 8">
    <name type="scientific">Saccharothrix saharensis</name>
    <dbReference type="NCBI Taxonomy" id="571190"/>
    <lineage>
        <taxon>Bacteria</taxon>
        <taxon>Bacillati</taxon>
        <taxon>Actinomycetota</taxon>
        <taxon>Actinomycetes</taxon>
        <taxon>Pseudonocardiales</taxon>
        <taxon>Pseudonocardiaceae</taxon>
        <taxon>Saccharothrix</taxon>
    </lineage>
</organism>
<feature type="signal peptide" evidence="6">
    <location>
        <begin position="1"/>
        <end position="18"/>
    </location>
</feature>
<dbReference type="Gene3D" id="2.40.10.10">
    <property type="entry name" value="Trypsin-like serine proteases"/>
    <property type="match status" value="2"/>
</dbReference>
<accession>A0A543JKC1</accession>
<evidence type="ECO:0000256" key="2">
    <source>
        <dbReference type="ARBA" id="ARBA00022670"/>
    </source>
</evidence>
<keyword evidence="2" id="KW-0645">Protease</keyword>
<evidence type="ECO:0000256" key="6">
    <source>
        <dbReference type="SAM" id="SignalP"/>
    </source>
</evidence>
<dbReference type="GO" id="GO:0006508">
    <property type="term" value="P:proteolysis"/>
    <property type="evidence" value="ECO:0007669"/>
    <property type="project" value="UniProtKB-KW"/>
</dbReference>
<evidence type="ECO:0000256" key="5">
    <source>
        <dbReference type="ARBA" id="ARBA00023157"/>
    </source>
</evidence>
<feature type="chain" id="PRO_5039105030" evidence="6">
    <location>
        <begin position="19"/>
        <end position="213"/>
    </location>
</feature>